<evidence type="ECO:0000313" key="2">
    <source>
        <dbReference type="Proteomes" id="UP000070377"/>
    </source>
</evidence>
<sequence>MKAEKISLPLAHFPEQIRTYLEGANFYDSSSHQAPVFSMPIRAII</sequence>
<keyword evidence="1" id="KW-0418">Kinase</keyword>
<proteinExistence type="predicted"/>
<gene>
    <name evidence="1" type="ORF">SCRDD08_00706</name>
</gene>
<evidence type="ECO:0000313" key="1">
    <source>
        <dbReference type="EMBL" id="KXT70428.1"/>
    </source>
</evidence>
<name>A0A139N317_STRCR</name>
<dbReference type="EMBL" id="LQRD01000026">
    <property type="protein sequence ID" value="KXT70428.1"/>
    <property type="molecule type" value="Genomic_DNA"/>
</dbReference>
<comment type="caution">
    <text evidence="1">The sequence shown here is derived from an EMBL/GenBank/DDBJ whole genome shotgun (WGS) entry which is preliminary data.</text>
</comment>
<dbReference type="AlphaFoldDB" id="A0A139N317"/>
<reference evidence="1 2" key="1">
    <citation type="submission" date="2016-01" db="EMBL/GenBank/DDBJ databases">
        <title>Highly variable Streptococcus oralis are common among viridans streptococci isolated from primates.</title>
        <authorList>
            <person name="Denapaite D."/>
            <person name="Rieger M."/>
            <person name="Koendgen S."/>
            <person name="Brueckner R."/>
            <person name="Ochigava I."/>
            <person name="Kappeler P."/>
            <person name="Maetz-Rensing K."/>
            <person name="Leendertz F."/>
            <person name="Hakenbeck R."/>
        </authorList>
    </citation>
    <scope>NUCLEOTIDE SEQUENCE [LARGE SCALE GENOMIC DNA]</scope>
    <source>
        <strain evidence="1 2">DD08</strain>
    </source>
</reference>
<dbReference type="Proteomes" id="UP000070377">
    <property type="component" value="Unassembled WGS sequence"/>
</dbReference>
<accession>A0A139N317</accession>
<dbReference type="GO" id="GO:0008910">
    <property type="term" value="F:kanamycin kinase activity"/>
    <property type="evidence" value="ECO:0007669"/>
    <property type="project" value="UniProtKB-EC"/>
</dbReference>
<dbReference type="EC" id="2.7.1.95" evidence="1"/>
<organism evidence="1 2">
    <name type="scientific">Streptococcus cristatus</name>
    <dbReference type="NCBI Taxonomy" id="45634"/>
    <lineage>
        <taxon>Bacteria</taxon>
        <taxon>Bacillati</taxon>
        <taxon>Bacillota</taxon>
        <taxon>Bacilli</taxon>
        <taxon>Lactobacillales</taxon>
        <taxon>Streptococcaceae</taxon>
        <taxon>Streptococcus</taxon>
    </lineage>
</organism>
<dbReference type="PATRIC" id="fig|45634.12.peg.737"/>
<dbReference type="STRING" id="45634.SCRDD08_00706"/>
<keyword evidence="1" id="KW-0808">Transferase</keyword>
<protein>
    <submittedName>
        <fullName evidence="1">Putative aminoglycoside 3'-phosphotransferase (Kanamycin kinase)</fullName>
        <ecNumber evidence="1">2.7.1.95</ecNumber>
    </submittedName>
</protein>